<accession>A0A8S1QKS9</accession>
<sequence length="515" mass="61014">MKFLQQCSLINFSQGPSEQQPIRFYHEIFDIQRKTKILIIFNQDHQIIYQQNEVILRIDPSQETPDLLRNLDQIKNLEWQVDNGKNNKKLKKWRAFWKGEIIPEVGGYQENEIKQGLWKELFQQYSNQAKVYEIGEYQMDNRCGRWIHIQEEKKIAGGYYDEKGQKQGKWFDMSVDFNINSQVIYNGQYNAGKKVGLWDTYFDCKGKNQIIKDNWKTGSGGGVYQKESSIKIGIWIELRDGFYENSQIIYKGEYSKNGQKIGRWDTLYRKNEDYEIIGGGQYDENCSIKTGKWIEISDNFEYYSQVSSQGEYKNGEKIGRWDIFYKISDEFKLIGGGQYDEEGSIKFGRWNELSDIFHLDSQVIYQGEYNKNGNKIGRWDILFRGKEEFELIGGGQYDEGSSIKIGEWIELNDSFSISSQVIYKGWYNKNGKKVGRWDILFRRCNKYEQIGGGYYDEENYMKIGHWIELYNKFQNEWEITYTGEYNKNGKKVGKWLEIDIERNKKSIIRSINYDD</sequence>
<dbReference type="OrthoDB" id="316780at2759"/>
<evidence type="ECO:0000313" key="2">
    <source>
        <dbReference type="Proteomes" id="UP000692954"/>
    </source>
</evidence>
<dbReference type="AlphaFoldDB" id="A0A8S1QKS9"/>
<keyword evidence="2" id="KW-1185">Reference proteome</keyword>
<organism evidence="1 2">
    <name type="scientific">Paramecium sonneborni</name>
    <dbReference type="NCBI Taxonomy" id="65129"/>
    <lineage>
        <taxon>Eukaryota</taxon>
        <taxon>Sar</taxon>
        <taxon>Alveolata</taxon>
        <taxon>Ciliophora</taxon>
        <taxon>Intramacronucleata</taxon>
        <taxon>Oligohymenophorea</taxon>
        <taxon>Peniculida</taxon>
        <taxon>Parameciidae</taxon>
        <taxon>Paramecium</taxon>
    </lineage>
</organism>
<protein>
    <submittedName>
        <fullName evidence="1">Uncharacterized protein</fullName>
    </submittedName>
</protein>
<dbReference type="EMBL" id="CAJJDN010000110">
    <property type="protein sequence ID" value="CAD8116046.1"/>
    <property type="molecule type" value="Genomic_DNA"/>
</dbReference>
<dbReference type="PANTHER" id="PTHR33706:SF1">
    <property type="entry name" value="TPR REPEAT PROTEIN"/>
    <property type="match status" value="1"/>
</dbReference>
<gene>
    <name evidence="1" type="ORF">PSON_ATCC_30995.1.T1100014</name>
</gene>
<proteinExistence type="predicted"/>
<reference evidence="1" key="1">
    <citation type="submission" date="2021-01" db="EMBL/GenBank/DDBJ databases">
        <authorList>
            <consortium name="Genoscope - CEA"/>
            <person name="William W."/>
        </authorList>
    </citation>
    <scope>NUCLEOTIDE SEQUENCE</scope>
</reference>
<comment type="caution">
    <text evidence="1">The sequence shown here is derived from an EMBL/GenBank/DDBJ whole genome shotgun (WGS) entry which is preliminary data.</text>
</comment>
<dbReference type="Proteomes" id="UP000692954">
    <property type="component" value="Unassembled WGS sequence"/>
</dbReference>
<dbReference type="PANTHER" id="PTHR33706">
    <property type="entry name" value="MORN VARIANT REPEAT PROTEIN"/>
    <property type="match status" value="1"/>
</dbReference>
<evidence type="ECO:0000313" key="1">
    <source>
        <dbReference type="EMBL" id="CAD8116046.1"/>
    </source>
</evidence>
<name>A0A8S1QKS9_9CILI</name>